<name>A0A8I0ANK7_9FIRM</name>
<evidence type="ECO:0000256" key="1">
    <source>
        <dbReference type="SAM" id="Phobius"/>
    </source>
</evidence>
<reference evidence="2 3" key="1">
    <citation type="submission" date="2020-08" db="EMBL/GenBank/DDBJ databases">
        <title>Genome public.</title>
        <authorList>
            <person name="Liu C."/>
            <person name="Sun Q."/>
        </authorList>
    </citation>
    <scope>NUCLEOTIDE SEQUENCE [LARGE SCALE GENOMIC DNA]</scope>
    <source>
        <strain evidence="2 3">NSJ-10</strain>
    </source>
</reference>
<keyword evidence="1" id="KW-0472">Membrane</keyword>
<keyword evidence="1" id="KW-1133">Transmembrane helix</keyword>
<protein>
    <submittedName>
        <fullName evidence="2">Uncharacterized protein</fullName>
    </submittedName>
</protein>
<dbReference type="EMBL" id="JACOOX010000002">
    <property type="protein sequence ID" value="MBC5662090.1"/>
    <property type="molecule type" value="Genomic_DNA"/>
</dbReference>
<keyword evidence="3" id="KW-1185">Reference proteome</keyword>
<dbReference type="AlphaFoldDB" id="A0A8I0ANK7"/>
<evidence type="ECO:0000313" key="3">
    <source>
        <dbReference type="Proteomes" id="UP000615234"/>
    </source>
</evidence>
<proteinExistence type="predicted"/>
<organism evidence="2 3">
    <name type="scientific">Coprococcus hominis</name>
    <name type="common">ex Liu et al. 2022</name>
    <dbReference type="NCBI Taxonomy" id="2763039"/>
    <lineage>
        <taxon>Bacteria</taxon>
        <taxon>Bacillati</taxon>
        <taxon>Bacillota</taxon>
        <taxon>Clostridia</taxon>
        <taxon>Lachnospirales</taxon>
        <taxon>Lachnospiraceae</taxon>
        <taxon>Coprococcus</taxon>
    </lineage>
</organism>
<dbReference type="Proteomes" id="UP000615234">
    <property type="component" value="Unassembled WGS sequence"/>
</dbReference>
<evidence type="ECO:0000313" key="2">
    <source>
        <dbReference type="EMBL" id="MBC5662090.1"/>
    </source>
</evidence>
<dbReference type="RefSeq" id="WP_118483323.1">
    <property type="nucleotide sequence ID" value="NZ_JACOOX010000002.1"/>
</dbReference>
<feature type="transmembrane region" description="Helical" evidence="1">
    <location>
        <begin position="41"/>
        <end position="63"/>
    </location>
</feature>
<gene>
    <name evidence="2" type="ORF">H8S09_04140</name>
</gene>
<keyword evidence="1" id="KW-0812">Transmembrane</keyword>
<accession>A0A8I0ANK7</accession>
<sequence length="206" mass="23018">MNNQNKERYKKTFDMIHSDAVINITTERSKKLRIHTITRRLSYAVAGLAAIFCLSNGICLAATGSTWVHKVFSTANGTKVEYDAEDATMSFRIESTDQTYVTAKAGRLYFTLNGQQTDITDKCSTDTYFRYDYTDADHITHVIVIGGTADDYGYAEYLFDADGTYIFNNMNVSSDTPAWFVNAEKDLGVDAESLSDEAATYSVTEE</sequence>
<comment type="caution">
    <text evidence="2">The sequence shown here is derived from an EMBL/GenBank/DDBJ whole genome shotgun (WGS) entry which is preliminary data.</text>
</comment>